<organism evidence="2 3">
    <name type="scientific">Porites lobata</name>
    <dbReference type="NCBI Taxonomy" id="104759"/>
    <lineage>
        <taxon>Eukaryota</taxon>
        <taxon>Metazoa</taxon>
        <taxon>Cnidaria</taxon>
        <taxon>Anthozoa</taxon>
        <taxon>Hexacorallia</taxon>
        <taxon>Scleractinia</taxon>
        <taxon>Fungiina</taxon>
        <taxon>Poritidae</taxon>
        <taxon>Porites</taxon>
    </lineage>
</organism>
<protein>
    <recommendedName>
        <fullName evidence="1">W2 domain-containing protein</fullName>
    </recommendedName>
</protein>
<proteinExistence type="predicted"/>
<dbReference type="SUPFAM" id="SSF48371">
    <property type="entry name" value="ARM repeat"/>
    <property type="match status" value="1"/>
</dbReference>
<gene>
    <name evidence="2" type="ORF">PLOB_00009987</name>
</gene>
<reference evidence="2 3" key="1">
    <citation type="submission" date="2022-05" db="EMBL/GenBank/DDBJ databases">
        <authorList>
            <consortium name="Genoscope - CEA"/>
            <person name="William W."/>
        </authorList>
    </citation>
    <scope>NUCLEOTIDE SEQUENCE [LARGE SCALE GENOMIC DNA]</scope>
</reference>
<accession>A0ABN8NBA7</accession>
<evidence type="ECO:0000313" key="2">
    <source>
        <dbReference type="EMBL" id="CAH3047003.1"/>
    </source>
</evidence>
<feature type="domain" description="W2" evidence="1">
    <location>
        <begin position="1"/>
        <end position="106"/>
    </location>
</feature>
<dbReference type="CDD" id="cd11559">
    <property type="entry name" value="W2_eIF4G1_like"/>
    <property type="match status" value="1"/>
</dbReference>
<dbReference type="Gene3D" id="1.25.40.180">
    <property type="match status" value="1"/>
</dbReference>
<comment type="caution">
    <text evidence="2">The sequence shown here is derived from an EMBL/GenBank/DDBJ whole genome shotgun (WGS) entry which is preliminary data.</text>
</comment>
<evidence type="ECO:0000313" key="3">
    <source>
        <dbReference type="Proteomes" id="UP001159405"/>
    </source>
</evidence>
<sequence>DGDVCKCNINILKKRKPLLQKYIDDNASLEIHAVYAVQALFVQLDHPPSFLKSYFDSLYDEEIITEDSFKAWENSSDEEPGKGVTVAAASEFFRWLKSAPEESGEES</sequence>
<dbReference type="InterPro" id="IPR016024">
    <property type="entry name" value="ARM-type_fold"/>
</dbReference>
<evidence type="ECO:0000259" key="1">
    <source>
        <dbReference type="PROSITE" id="PS51363"/>
    </source>
</evidence>
<dbReference type="SMART" id="SM00515">
    <property type="entry name" value="eIF5C"/>
    <property type="match status" value="1"/>
</dbReference>
<dbReference type="Proteomes" id="UP001159405">
    <property type="component" value="Unassembled WGS sequence"/>
</dbReference>
<dbReference type="Pfam" id="PF02020">
    <property type="entry name" value="W2"/>
    <property type="match status" value="1"/>
</dbReference>
<feature type="non-terminal residue" evidence="2">
    <location>
        <position position="1"/>
    </location>
</feature>
<name>A0ABN8NBA7_9CNID</name>
<dbReference type="PROSITE" id="PS51363">
    <property type="entry name" value="W2"/>
    <property type="match status" value="1"/>
</dbReference>
<keyword evidence="3" id="KW-1185">Reference proteome</keyword>
<dbReference type="InterPro" id="IPR003307">
    <property type="entry name" value="W2_domain"/>
</dbReference>
<dbReference type="EMBL" id="CALNXK010000015">
    <property type="protein sequence ID" value="CAH3047003.1"/>
    <property type="molecule type" value="Genomic_DNA"/>
</dbReference>